<sequence length="407" mass="44324">IDSGFNINEFYIGSGSVVGYPSINIIAIGFTKGSGNFPEGTNITIDPTFSSSDVEGLDIAPLDDNKIVVGWCDETTNNLEASVYYTNGTQIGSQITVDAVGGCDIDDNTVAITPLNNSLWVIAYFDEGVDGIFFAVYDNVTQVTSPVSVDSAVGTDGRVDIDAINDTTFWLAYFDDAVNDIIYAKYIYNGTPLISPTTISGQMDNEGDADNVAVATLNETDVVIAWNDDIGNYISFIIPKQIYQEDANATQCGSTDWDLGYSCLDTYDGDWDTYGTSEVGIPPFNAYVLFNYTKPAGALNSSVWKVKDNGGTVNFTIDSDCWSQSPLQFKVNTSAPVWSCWNGSSWRTLRTGVSQERIYEEAMLWYIGTKVNIESITNSQQVSAAAFNSTSFVIGYYQQGDDDMTYA</sequence>
<feature type="non-terminal residue" evidence="1">
    <location>
        <position position="1"/>
    </location>
</feature>
<reference evidence="1" key="1">
    <citation type="journal article" date="2015" name="Nature">
        <title>Complex archaea that bridge the gap between prokaryotes and eukaryotes.</title>
        <authorList>
            <person name="Spang A."/>
            <person name="Saw J.H."/>
            <person name="Jorgensen S.L."/>
            <person name="Zaremba-Niedzwiedzka K."/>
            <person name="Martijn J."/>
            <person name="Lind A.E."/>
            <person name="van Eijk R."/>
            <person name="Schleper C."/>
            <person name="Guy L."/>
            <person name="Ettema T.J."/>
        </authorList>
    </citation>
    <scope>NUCLEOTIDE SEQUENCE</scope>
</reference>
<organism evidence="1">
    <name type="scientific">marine sediment metagenome</name>
    <dbReference type="NCBI Taxonomy" id="412755"/>
    <lineage>
        <taxon>unclassified sequences</taxon>
        <taxon>metagenomes</taxon>
        <taxon>ecological metagenomes</taxon>
    </lineage>
</organism>
<accession>A0A0F9ATI3</accession>
<gene>
    <name evidence="1" type="ORF">LCGC14_2810170</name>
</gene>
<protein>
    <submittedName>
        <fullName evidence="1">Uncharacterized protein</fullName>
    </submittedName>
</protein>
<comment type="caution">
    <text evidence="1">The sequence shown here is derived from an EMBL/GenBank/DDBJ whole genome shotgun (WGS) entry which is preliminary data.</text>
</comment>
<name>A0A0F9ATI3_9ZZZZ</name>
<evidence type="ECO:0000313" key="1">
    <source>
        <dbReference type="EMBL" id="KKK81764.1"/>
    </source>
</evidence>
<dbReference type="EMBL" id="LAZR01052978">
    <property type="protein sequence ID" value="KKK81764.1"/>
    <property type="molecule type" value="Genomic_DNA"/>
</dbReference>
<proteinExistence type="predicted"/>
<feature type="non-terminal residue" evidence="1">
    <location>
        <position position="407"/>
    </location>
</feature>
<dbReference type="AlphaFoldDB" id="A0A0F9ATI3"/>